<dbReference type="GO" id="GO:0009349">
    <property type="term" value="C:riboflavin synthase complex"/>
    <property type="evidence" value="ECO:0007669"/>
    <property type="project" value="UniProtKB-UniRule"/>
</dbReference>
<protein>
    <recommendedName>
        <fullName evidence="3 7">6,7-dimethyl-8-ribityllumazine synthase</fullName>
        <shortName evidence="7">DMRL synthase</shortName>
        <shortName evidence="7">LS</shortName>
        <shortName evidence="7">Lumazine synthase</shortName>
        <ecNumber evidence="3 7">2.5.1.78</ecNumber>
    </recommendedName>
</protein>
<dbReference type="OrthoDB" id="9809709at2"/>
<accession>A0A2U1V6F2</accession>
<comment type="similarity">
    <text evidence="2 7">Belongs to the DMRL synthase family.</text>
</comment>
<evidence type="ECO:0000256" key="4">
    <source>
        <dbReference type="ARBA" id="ARBA00022619"/>
    </source>
</evidence>
<gene>
    <name evidence="7 8" type="primary">ribH</name>
    <name evidence="8" type="ORF">CR165_05865</name>
</gene>
<dbReference type="CDD" id="cd09209">
    <property type="entry name" value="Lumazine_synthase-I"/>
    <property type="match status" value="1"/>
</dbReference>
<dbReference type="SUPFAM" id="SSF52121">
    <property type="entry name" value="Lumazine synthase"/>
    <property type="match status" value="1"/>
</dbReference>
<dbReference type="PANTHER" id="PTHR21058">
    <property type="entry name" value="6,7-DIMETHYL-8-RIBITYLLUMAZINE SYNTHASE DMRL SYNTHASE LUMAZINE SYNTHASE"/>
    <property type="match status" value="1"/>
</dbReference>
<dbReference type="InterPro" id="IPR002180">
    <property type="entry name" value="LS/RS"/>
</dbReference>
<reference evidence="9" key="1">
    <citation type="submission" date="2017-10" db="EMBL/GenBank/DDBJ databases">
        <authorList>
            <person name="Toshchakov S.V."/>
            <person name="Goeva M.A."/>
        </authorList>
    </citation>
    <scope>NUCLEOTIDE SEQUENCE [LARGE SCALE GENOMIC DNA]</scope>
    <source>
        <strain evidence="9">JR1/69-1-13</strain>
    </source>
</reference>
<name>A0A2U1V6F2_9PROT</name>
<sequence length="177" mass="18335">MSTIDAPERATPAIPGPPPRILLIQAPYYEAVVSGMRHGAERVLAEAGATLEVVDVAGAFELPAALRLALKAAPQGGAGSGARGGDGGWDGFLLHGCVVKGETDHYQFICEAVCQGVMDISGETGVPLGFGLLTVETLSQAVARSSNDRHNKGAEAAHALLAQVALARRWNVKWGAK</sequence>
<evidence type="ECO:0000256" key="2">
    <source>
        <dbReference type="ARBA" id="ARBA00007424"/>
    </source>
</evidence>
<comment type="pathway">
    <text evidence="1 7">Cofactor biosynthesis; riboflavin biosynthesis; riboflavin from 2-hydroxy-3-oxobutyl phosphate and 5-amino-6-(D-ribitylamino)uracil: step 1/2.</text>
</comment>
<dbReference type="PANTHER" id="PTHR21058:SF0">
    <property type="entry name" value="6,7-DIMETHYL-8-RIBITYLLUMAZINE SYNTHASE"/>
    <property type="match status" value="1"/>
</dbReference>
<dbReference type="GO" id="GO:0005829">
    <property type="term" value="C:cytosol"/>
    <property type="evidence" value="ECO:0007669"/>
    <property type="project" value="TreeGrafter"/>
</dbReference>
<proteinExistence type="inferred from homology"/>
<evidence type="ECO:0000256" key="1">
    <source>
        <dbReference type="ARBA" id="ARBA00004917"/>
    </source>
</evidence>
<feature type="binding site" evidence="7">
    <location>
        <begin position="59"/>
        <end position="61"/>
    </location>
    <ligand>
        <name>5-amino-6-(D-ribitylamino)uracil</name>
        <dbReference type="ChEBI" id="CHEBI:15934"/>
    </ligand>
</feature>
<evidence type="ECO:0000313" key="8">
    <source>
        <dbReference type="EMBL" id="PWC29476.1"/>
    </source>
</evidence>
<feature type="binding site" evidence="7">
    <location>
        <begin position="102"/>
        <end position="103"/>
    </location>
    <ligand>
        <name>(2S)-2-hydroxy-3-oxobutyl phosphate</name>
        <dbReference type="ChEBI" id="CHEBI:58830"/>
    </ligand>
</feature>
<dbReference type="UniPathway" id="UPA00275">
    <property type="reaction ID" value="UER00404"/>
</dbReference>
<dbReference type="InterPro" id="IPR036467">
    <property type="entry name" value="LS/RS_sf"/>
</dbReference>
<evidence type="ECO:0000256" key="3">
    <source>
        <dbReference type="ARBA" id="ARBA00012664"/>
    </source>
</evidence>
<dbReference type="Gene3D" id="3.40.50.960">
    <property type="entry name" value="Lumazine/riboflavin synthase"/>
    <property type="match status" value="1"/>
</dbReference>
<feature type="binding site" evidence="7">
    <location>
        <begin position="97"/>
        <end position="99"/>
    </location>
    <ligand>
        <name>5-amino-6-(D-ribitylamino)uracil</name>
        <dbReference type="ChEBI" id="CHEBI:15934"/>
    </ligand>
</feature>
<evidence type="ECO:0000313" key="9">
    <source>
        <dbReference type="Proteomes" id="UP000245048"/>
    </source>
</evidence>
<dbReference type="HAMAP" id="MF_00178">
    <property type="entry name" value="Lumazine_synth"/>
    <property type="match status" value="1"/>
</dbReference>
<evidence type="ECO:0000256" key="6">
    <source>
        <dbReference type="ARBA" id="ARBA00048785"/>
    </source>
</evidence>
<dbReference type="InterPro" id="IPR034964">
    <property type="entry name" value="LS"/>
</dbReference>
<keyword evidence="5 7" id="KW-0808">Transferase</keyword>
<feature type="binding site" evidence="7">
    <location>
        <position position="130"/>
    </location>
    <ligand>
        <name>5-amino-6-(D-ribitylamino)uracil</name>
        <dbReference type="ChEBI" id="CHEBI:15934"/>
    </ligand>
</feature>
<keyword evidence="4 7" id="KW-0686">Riboflavin biosynthesis</keyword>
<dbReference type="AlphaFoldDB" id="A0A2U1V6F2"/>
<keyword evidence="9" id="KW-1185">Reference proteome</keyword>
<dbReference type="EC" id="2.5.1.78" evidence="3 7"/>
<evidence type="ECO:0000256" key="7">
    <source>
        <dbReference type="HAMAP-Rule" id="MF_00178"/>
    </source>
</evidence>
<dbReference type="Proteomes" id="UP000245048">
    <property type="component" value="Unassembled WGS sequence"/>
</dbReference>
<comment type="function">
    <text evidence="7">Catalyzes the formation of 6,7-dimethyl-8-ribityllumazine by condensation of 5-amino-6-(D-ribitylamino)uracil with 3,4-dihydroxy-2-butanone 4-phosphate. This is the penultimate step in the biosynthesis of riboflavin.</text>
</comment>
<comment type="caution">
    <text evidence="8">The sequence shown here is derived from an EMBL/GenBank/DDBJ whole genome shotgun (WGS) entry which is preliminary data.</text>
</comment>
<feature type="binding site" evidence="7">
    <location>
        <position position="28"/>
    </location>
    <ligand>
        <name>5-amino-6-(D-ribitylamino)uracil</name>
        <dbReference type="ChEBI" id="CHEBI:15934"/>
    </ligand>
</feature>
<dbReference type="NCBIfam" id="TIGR00114">
    <property type="entry name" value="lumazine-synth"/>
    <property type="match status" value="1"/>
</dbReference>
<dbReference type="EMBL" id="PDOA01000003">
    <property type="protein sequence ID" value="PWC29476.1"/>
    <property type="molecule type" value="Genomic_DNA"/>
</dbReference>
<evidence type="ECO:0000256" key="5">
    <source>
        <dbReference type="ARBA" id="ARBA00022679"/>
    </source>
</evidence>
<feature type="binding site" evidence="7">
    <location>
        <position position="144"/>
    </location>
    <ligand>
        <name>(2S)-2-hydroxy-3-oxobutyl phosphate</name>
        <dbReference type="ChEBI" id="CHEBI:58830"/>
    </ligand>
</feature>
<dbReference type="GO" id="GO:0000906">
    <property type="term" value="F:6,7-dimethyl-8-ribityllumazine synthase activity"/>
    <property type="evidence" value="ECO:0007669"/>
    <property type="project" value="UniProtKB-UniRule"/>
</dbReference>
<dbReference type="GO" id="GO:0009231">
    <property type="term" value="P:riboflavin biosynthetic process"/>
    <property type="evidence" value="ECO:0007669"/>
    <property type="project" value="UniProtKB-UniRule"/>
</dbReference>
<feature type="active site" description="Proton donor" evidence="7">
    <location>
        <position position="105"/>
    </location>
</feature>
<comment type="catalytic activity">
    <reaction evidence="6 7">
        <text>(2S)-2-hydroxy-3-oxobutyl phosphate + 5-amino-6-(D-ribitylamino)uracil = 6,7-dimethyl-8-(1-D-ribityl)lumazine + phosphate + 2 H2O + H(+)</text>
        <dbReference type="Rhea" id="RHEA:26152"/>
        <dbReference type="ChEBI" id="CHEBI:15377"/>
        <dbReference type="ChEBI" id="CHEBI:15378"/>
        <dbReference type="ChEBI" id="CHEBI:15934"/>
        <dbReference type="ChEBI" id="CHEBI:43474"/>
        <dbReference type="ChEBI" id="CHEBI:58201"/>
        <dbReference type="ChEBI" id="CHEBI:58830"/>
        <dbReference type="EC" id="2.5.1.78"/>
    </reaction>
</comment>
<dbReference type="RefSeq" id="WP_109516051.1">
    <property type="nucleotide sequence ID" value="NZ_JBHSCH010000021.1"/>
</dbReference>
<organism evidence="8 9">
    <name type="scientific">Teichococcus aestuarii</name>
    <dbReference type="NCBI Taxonomy" id="568898"/>
    <lineage>
        <taxon>Bacteria</taxon>
        <taxon>Pseudomonadati</taxon>
        <taxon>Pseudomonadota</taxon>
        <taxon>Alphaproteobacteria</taxon>
        <taxon>Acetobacterales</taxon>
        <taxon>Roseomonadaceae</taxon>
        <taxon>Roseomonas</taxon>
    </lineage>
</organism>
<dbReference type="Pfam" id="PF00885">
    <property type="entry name" value="DMRL_synthase"/>
    <property type="match status" value="1"/>
</dbReference>